<dbReference type="STRING" id="6205.A0A0R3WQG3"/>
<dbReference type="AlphaFoldDB" id="A0A0R3WQG3"/>
<reference evidence="3" key="1">
    <citation type="submission" date="2017-02" db="UniProtKB">
        <authorList>
            <consortium name="WormBaseParasite"/>
        </authorList>
    </citation>
    <scope>IDENTIFICATION</scope>
</reference>
<gene>
    <name evidence="1" type="ORF">TTAC_LOCUS2988</name>
</gene>
<accession>A0A0R3WQG3</accession>
<organism evidence="3">
    <name type="scientific">Hydatigena taeniaeformis</name>
    <name type="common">Feline tapeworm</name>
    <name type="synonym">Taenia taeniaeformis</name>
    <dbReference type="NCBI Taxonomy" id="6205"/>
    <lineage>
        <taxon>Eukaryota</taxon>
        <taxon>Metazoa</taxon>
        <taxon>Spiralia</taxon>
        <taxon>Lophotrochozoa</taxon>
        <taxon>Platyhelminthes</taxon>
        <taxon>Cestoda</taxon>
        <taxon>Eucestoda</taxon>
        <taxon>Cyclophyllidea</taxon>
        <taxon>Taeniidae</taxon>
        <taxon>Hydatigera</taxon>
    </lineage>
</organism>
<protein>
    <submittedName>
        <fullName evidence="3">Homoserine_dh domain-containing protein</fullName>
    </submittedName>
</protein>
<keyword evidence="2" id="KW-1185">Reference proteome</keyword>
<dbReference type="WBParaSite" id="TTAC_0000300301-mRNA-1">
    <property type="protein sequence ID" value="TTAC_0000300301-mRNA-1"/>
    <property type="gene ID" value="TTAC_0000300301"/>
</dbReference>
<evidence type="ECO:0000313" key="3">
    <source>
        <dbReference type="WBParaSite" id="TTAC_0000300301-mRNA-1"/>
    </source>
</evidence>
<sequence length="133" mass="14492">MRISSIMPSPLGAKVSVIAGHLSSEFAESNGLVTNLQLGDRAFDMNYDADSTTSVISFQTVENEVGAVTQISLADLRATVVKLASLLRERLMPLLHHRGVDLASEEDQSKTFLATYITTGVNRVFLQVTLPHF</sequence>
<proteinExistence type="predicted"/>
<evidence type="ECO:0000313" key="2">
    <source>
        <dbReference type="Proteomes" id="UP000274429"/>
    </source>
</evidence>
<dbReference type="OrthoDB" id="6313165at2759"/>
<reference evidence="1 2" key="2">
    <citation type="submission" date="2018-11" db="EMBL/GenBank/DDBJ databases">
        <authorList>
            <consortium name="Pathogen Informatics"/>
        </authorList>
    </citation>
    <scope>NUCLEOTIDE SEQUENCE [LARGE SCALE GENOMIC DNA]</scope>
</reference>
<name>A0A0R3WQG3_HYDTA</name>
<dbReference type="Proteomes" id="UP000274429">
    <property type="component" value="Unassembled WGS sequence"/>
</dbReference>
<dbReference type="EMBL" id="UYWX01001776">
    <property type="protein sequence ID" value="VDM21690.1"/>
    <property type="molecule type" value="Genomic_DNA"/>
</dbReference>
<evidence type="ECO:0000313" key="1">
    <source>
        <dbReference type="EMBL" id="VDM21690.1"/>
    </source>
</evidence>